<protein>
    <submittedName>
        <fullName evidence="2">Uncharacterized protein</fullName>
    </submittedName>
</protein>
<evidence type="ECO:0000313" key="2">
    <source>
        <dbReference type="EMBL" id="KAK3791833.1"/>
    </source>
</evidence>
<reference evidence="2" key="1">
    <citation type="journal article" date="2023" name="G3 (Bethesda)">
        <title>A reference genome for the long-term kleptoplast-retaining sea slug Elysia crispata morphotype clarki.</title>
        <authorList>
            <person name="Eastman K.E."/>
            <person name="Pendleton A.L."/>
            <person name="Shaikh M.A."/>
            <person name="Suttiyut T."/>
            <person name="Ogas R."/>
            <person name="Tomko P."/>
            <person name="Gavelis G."/>
            <person name="Widhalm J.R."/>
            <person name="Wisecaver J.H."/>
        </authorList>
    </citation>
    <scope>NUCLEOTIDE SEQUENCE</scope>
    <source>
        <strain evidence="2">ECLA1</strain>
    </source>
</reference>
<accession>A0AAE1E3T9</accession>
<proteinExistence type="predicted"/>
<feature type="compositionally biased region" description="Polar residues" evidence="1">
    <location>
        <begin position="300"/>
        <end position="309"/>
    </location>
</feature>
<dbReference type="Proteomes" id="UP001283361">
    <property type="component" value="Unassembled WGS sequence"/>
</dbReference>
<evidence type="ECO:0000256" key="1">
    <source>
        <dbReference type="SAM" id="MobiDB-lite"/>
    </source>
</evidence>
<dbReference type="EMBL" id="JAWDGP010001428">
    <property type="protein sequence ID" value="KAK3791833.1"/>
    <property type="molecule type" value="Genomic_DNA"/>
</dbReference>
<organism evidence="2 3">
    <name type="scientific">Elysia crispata</name>
    <name type="common">lettuce slug</name>
    <dbReference type="NCBI Taxonomy" id="231223"/>
    <lineage>
        <taxon>Eukaryota</taxon>
        <taxon>Metazoa</taxon>
        <taxon>Spiralia</taxon>
        <taxon>Lophotrochozoa</taxon>
        <taxon>Mollusca</taxon>
        <taxon>Gastropoda</taxon>
        <taxon>Heterobranchia</taxon>
        <taxon>Euthyneura</taxon>
        <taxon>Panpulmonata</taxon>
        <taxon>Sacoglossa</taxon>
        <taxon>Placobranchoidea</taxon>
        <taxon>Plakobranchidae</taxon>
        <taxon>Elysia</taxon>
    </lineage>
</organism>
<comment type="caution">
    <text evidence="2">The sequence shown here is derived from an EMBL/GenBank/DDBJ whole genome shotgun (WGS) entry which is preliminary data.</text>
</comment>
<keyword evidence="3" id="KW-1185">Reference proteome</keyword>
<feature type="region of interest" description="Disordered" evidence="1">
    <location>
        <begin position="291"/>
        <end position="314"/>
    </location>
</feature>
<dbReference type="AlphaFoldDB" id="A0AAE1E3T9"/>
<sequence>MLAALIECKPVARRRPRQNENVAELHVYSYSYEVNVVRDAAAVPIQFCTKALVSVFGITESRVKRIRSSVGKEEESSHAKSTLRLATTGRTLAHLVTGLSDDKVHLFTYDETVGKKGADKVCSMLYFYFTQVLSEEVSTLELFCDFCPGQNKHWTMLRFLHSLVVHQQQFIRIRITFPICAHSYMECDGDMVAINQKPRVETPIGWVQQFEGARKSPSPFNVVAVQQDTFLQMTNHVKVLYKATPQFPTRPIREKFSQETTQGSSSTVLIRMGLLKHLSCQTSWQKRSSPAATSLPYLSRENSSDSGQIQGLADPGDLLLGNRSAVL</sequence>
<name>A0AAE1E3T9_9GAST</name>
<evidence type="ECO:0000313" key="3">
    <source>
        <dbReference type="Proteomes" id="UP001283361"/>
    </source>
</evidence>
<gene>
    <name evidence="2" type="ORF">RRG08_026736</name>
</gene>